<keyword evidence="2" id="KW-0808">Transferase</keyword>
<dbReference type="RefSeq" id="WP_012162959.1">
    <property type="nucleotide sequence ID" value="NC_009925.1"/>
</dbReference>
<dbReference type="EMBL" id="CP000828">
    <property type="protein sequence ID" value="ABW27499.1"/>
    <property type="molecule type" value="Genomic_DNA"/>
</dbReference>
<dbReference type="SUPFAM" id="SSF53756">
    <property type="entry name" value="UDP-Glycosyltransferase/glycogen phosphorylase"/>
    <property type="match status" value="1"/>
</dbReference>
<feature type="domain" description="Glycosyl transferase family 1" evidence="1">
    <location>
        <begin position="187"/>
        <end position="330"/>
    </location>
</feature>
<dbReference type="InterPro" id="IPR001296">
    <property type="entry name" value="Glyco_trans_1"/>
</dbReference>
<dbReference type="eggNOG" id="COG0438">
    <property type="taxonomic scope" value="Bacteria"/>
</dbReference>
<evidence type="ECO:0000259" key="1">
    <source>
        <dbReference type="Pfam" id="PF00534"/>
    </source>
</evidence>
<dbReference type="CAZy" id="GT4">
    <property type="family name" value="Glycosyltransferase Family 4"/>
</dbReference>
<evidence type="ECO:0000313" key="2">
    <source>
        <dbReference type="EMBL" id="ABW27499.1"/>
    </source>
</evidence>
<dbReference type="HOGENOM" id="CLU_042257_1_0_3"/>
<dbReference type="CDD" id="cd03802">
    <property type="entry name" value="GT4_AviGT4-like"/>
    <property type="match status" value="1"/>
</dbReference>
<keyword evidence="3" id="KW-1185">Reference proteome</keyword>
<proteinExistence type="predicted"/>
<sequence>MIAAGQSYRLLFVSTPLGPLGSGVGGGVELTLLNMLDALTQQGHHIQVVAPQQSQLPQDEVITVAGAPQIPAQTQTRQTPIHLPENSVLANMWLQVLALQSEFDLIINFAYDWLPLYLTPFLNTPVAHLISMGSLSDAMDQIIGQMADQFPHTIGVHTQAQANTFPFAQHCYPVGNGFNLDLYQFTPEPEDYLCWLGRIAPEKALEDAVAAVDQTGQALKIMGHIQDQAYFDHIQAQFPNANIDYLGFLETTAMQEVLRHSRGLLVTPRWVEAFGNVVIEALACGVPVIAYHRGGPAEIVQPGKTGWLVEPDSVDGLVEAIHKLPEIDRQICRQQAEQEYSLTAFAQRLEQWFVKILSQPDQ</sequence>
<gene>
    <name evidence="2" type="ordered locus">AM1_2491</name>
</gene>
<evidence type="ECO:0000313" key="3">
    <source>
        <dbReference type="Proteomes" id="UP000000268"/>
    </source>
</evidence>
<dbReference type="InterPro" id="IPR050194">
    <property type="entry name" value="Glycosyltransferase_grp1"/>
</dbReference>
<dbReference type="STRING" id="329726.AM1_2491"/>
<dbReference type="PANTHER" id="PTHR45947:SF3">
    <property type="entry name" value="SULFOQUINOVOSYL TRANSFERASE SQD2"/>
    <property type="match status" value="1"/>
</dbReference>
<organism evidence="2 3">
    <name type="scientific">Acaryochloris marina (strain MBIC 11017)</name>
    <dbReference type="NCBI Taxonomy" id="329726"/>
    <lineage>
        <taxon>Bacteria</taxon>
        <taxon>Bacillati</taxon>
        <taxon>Cyanobacteriota</taxon>
        <taxon>Cyanophyceae</taxon>
        <taxon>Acaryochloridales</taxon>
        <taxon>Acaryochloridaceae</taxon>
        <taxon>Acaryochloris</taxon>
    </lineage>
</organism>
<dbReference type="Gene3D" id="3.40.50.2000">
    <property type="entry name" value="Glycogen Phosphorylase B"/>
    <property type="match status" value="2"/>
</dbReference>
<name>B0C4A8_ACAM1</name>
<dbReference type="AlphaFoldDB" id="B0C4A8"/>
<protein>
    <submittedName>
        <fullName evidence="2">Glycosyl transferase, group 1</fullName>
    </submittedName>
</protein>
<dbReference type="KEGG" id="amr:AM1_2491"/>
<reference evidence="2 3" key="1">
    <citation type="journal article" date="2008" name="Proc. Natl. Acad. Sci. U.S.A.">
        <title>Niche adaptation and genome expansion in the chlorophyll d-producing cyanobacterium Acaryochloris marina.</title>
        <authorList>
            <person name="Swingley W.D."/>
            <person name="Chen M."/>
            <person name="Cheung P.C."/>
            <person name="Conrad A.L."/>
            <person name="Dejesa L.C."/>
            <person name="Hao J."/>
            <person name="Honchak B.M."/>
            <person name="Karbach L.E."/>
            <person name="Kurdoglu A."/>
            <person name="Lahiri S."/>
            <person name="Mastrian S.D."/>
            <person name="Miyashita H."/>
            <person name="Page L."/>
            <person name="Ramakrishna P."/>
            <person name="Satoh S."/>
            <person name="Sattley W.M."/>
            <person name="Shimada Y."/>
            <person name="Taylor H.L."/>
            <person name="Tomo T."/>
            <person name="Tsuchiya T."/>
            <person name="Wang Z.T."/>
            <person name="Raymond J."/>
            <person name="Mimuro M."/>
            <person name="Blankenship R.E."/>
            <person name="Touchman J.W."/>
        </authorList>
    </citation>
    <scope>NUCLEOTIDE SEQUENCE [LARGE SCALE GENOMIC DNA]</scope>
    <source>
        <strain evidence="3">MBIC 11017</strain>
    </source>
</reference>
<dbReference type="Pfam" id="PF00534">
    <property type="entry name" value="Glycos_transf_1"/>
    <property type="match status" value="1"/>
</dbReference>
<dbReference type="Proteomes" id="UP000000268">
    <property type="component" value="Chromosome"/>
</dbReference>
<dbReference type="OrthoDB" id="9795068at2"/>
<dbReference type="GO" id="GO:0016757">
    <property type="term" value="F:glycosyltransferase activity"/>
    <property type="evidence" value="ECO:0007669"/>
    <property type="project" value="InterPro"/>
</dbReference>
<accession>B0C4A8</accession>
<dbReference type="PANTHER" id="PTHR45947">
    <property type="entry name" value="SULFOQUINOVOSYL TRANSFERASE SQD2"/>
    <property type="match status" value="1"/>
</dbReference>